<proteinExistence type="inferred from homology"/>
<gene>
    <name evidence="11" type="primary">LOC130709208</name>
</gene>
<evidence type="ECO:0000256" key="4">
    <source>
        <dbReference type="ARBA" id="ARBA00022989"/>
    </source>
</evidence>
<feature type="region of interest" description="Disordered" evidence="8">
    <location>
        <begin position="25"/>
        <end position="68"/>
    </location>
</feature>
<feature type="compositionally biased region" description="Basic and acidic residues" evidence="8">
    <location>
        <begin position="45"/>
        <end position="55"/>
    </location>
</feature>
<accession>A0ABM3UDW0</accession>
<dbReference type="Pfam" id="PF01529">
    <property type="entry name" value="DHHC"/>
    <property type="match status" value="1"/>
</dbReference>
<dbReference type="EC" id="2.3.1.225" evidence="7"/>
<reference evidence="11" key="1">
    <citation type="submission" date="2025-08" db="UniProtKB">
        <authorList>
            <consortium name="RefSeq"/>
        </authorList>
    </citation>
    <scope>IDENTIFICATION</scope>
</reference>
<feature type="compositionally biased region" description="Polar residues" evidence="8">
    <location>
        <begin position="33"/>
        <end position="44"/>
    </location>
</feature>
<dbReference type="GeneID" id="130709208"/>
<feature type="region of interest" description="Disordered" evidence="8">
    <location>
        <begin position="250"/>
        <end position="271"/>
    </location>
</feature>
<comment type="caution">
    <text evidence="7">Lacks conserved residue(s) required for the propagation of feature annotation.</text>
</comment>
<dbReference type="PANTHER" id="PTHR12246">
    <property type="entry name" value="PALMITOYLTRANSFERASE ZDHHC16"/>
    <property type="match status" value="1"/>
</dbReference>
<dbReference type="PROSITE" id="PS50216">
    <property type="entry name" value="DHHC"/>
    <property type="match status" value="1"/>
</dbReference>
<sequence>MMCRRRFIDCDKRPVWCYTNPTSAQRFSDKQPGRQNTAGVSGQSKVERGREDGGLRTRGPAGLAPLNSGPAPRAPRVWFVLDALGLVCAAATWLLVPSEGAMLPSAWLLPARRPAHGAEHGWLFHPLAFLALAAHARTVLTDPGALPPLGAHHRGVCQRCIRRMDHHCPWVNSCVGEDNRKLFVPFTLRTALARLHLLLLRPGPARLCTRGAGPAEHREAPGLARLPLHRGSEWLPLGRRDVTIQTRSILTDRTRTEQPQRETAGPGRASPWMNLKAVLGHRPSPAWINPFASPELRAASEPHSVV</sequence>
<evidence type="ECO:0000313" key="10">
    <source>
        <dbReference type="Proteomes" id="UP001652580"/>
    </source>
</evidence>
<comment type="catalytic activity">
    <reaction evidence="7">
        <text>L-cysteinyl-[protein] + hexadecanoyl-CoA = S-hexadecanoyl-L-cysteinyl-[protein] + CoA</text>
        <dbReference type="Rhea" id="RHEA:36683"/>
        <dbReference type="Rhea" id="RHEA-COMP:10131"/>
        <dbReference type="Rhea" id="RHEA-COMP:11032"/>
        <dbReference type="ChEBI" id="CHEBI:29950"/>
        <dbReference type="ChEBI" id="CHEBI:57287"/>
        <dbReference type="ChEBI" id="CHEBI:57379"/>
        <dbReference type="ChEBI" id="CHEBI:74151"/>
        <dbReference type="EC" id="2.3.1.225"/>
    </reaction>
</comment>
<evidence type="ECO:0000256" key="5">
    <source>
        <dbReference type="ARBA" id="ARBA00023136"/>
    </source>
</evidence>
<name>A0ABM3UDW0_BALAC</name>
<dbReference type="InterPro" id="IPR001594">
    <property type="entry name" value="Palmitoyltrfase_DHHC"/>
</dbReference>
<comment type="domain">
    <text evidence="7">The DHHC domain is required for palmitoyltransferase activity.</text>
</comment>
<dbReference type="InterPro" id="IPR039859">
    <property type="entry name" value="PFA4/ZDH16/20/ERF2-like"/>
</dbReference>
<keyword evidence="6 7" id="KW-0012">Acyltransferase</keyword>
<dbReference type="RefSeq" id="XP_057412509.1">
    <property type="nucleotide sequence ID" value="XM_057556526.1"/>
</dbReference>
<keyword evidence="10" id="KW-1185">Reference proteome</keyword>
<keyword evidence="5 7" id="KW-0472">Membrane</keyword>
<evidence type="ECO:0000256" key="2">
    <source>
        <dbReference type="ARBA" id="ARBA00022679"/>
    </source>
</evidence>
<evidence type="ECO:0000259" key="9">
    <source>
        <dbReference type="Pfam" id="PF01529"/>
    </source>
</evidence>
<evidence type="ECO:0000256" key="1">
    <source>
        <dbReference type="ARBA" id="ARBA00004141"/>
    </source>
</evidence>
<feature type="domain" description="Palmitoyltransferase DHHC" evidence="9">
    <location>
        <begin position="148"/>
        <end position="198"/>
    </location>
</feature>
<protein>
    <recommendedName>
        <fullName evidence="7">Palmitoyltransferase</fullName>
        <ecNumber evidence="7">2.3.1.225</ecNumber>
    </recommendedName>
</protein>
<evidence type="ECO:0000313" key="11">
    <source>
        <dbReference type="RefSeq" id="XP_057412509.1"/>
    </source>
</evidence>
<keyword evidence="2 7" id="KW-0808">Transferase</keyword>
<dbReference type="Proteomes" id="UP001652580">
    <property type="component" value="Chromosome 11"/>
</dbReference>
<organism evidence="10 11">
    <name type="scientific">Balaenoptera acutorostrata</name>
    <name type="common">Common minke whale</name>
    <name type="synonym">Balaena rostrata</name>
    <dbReference type="NCBI Taxonomy" id="9767"/>
    <lineage>
        <taxon>Eukaryota</taxon>
        <taxon>Metazoa</taxon>
        <taxon>Chordata</taxon>
        <taxon>Craniata</taxon>
        <taxon>Vertebrata</taxon>
        <taxon>Euteleostomi</taxon>
        <taxon>Mammalia</taxon>
        <taxon>Eutheria</taxon>
        <taxon>Laurasiatheria</taxon>
        <taxon>Artiodactyla</taxon>
        <taxon>Whippomorpha</taxon>
        <taxon>Cetacea</taxon>
        <taxon>Mysticeti</taxon>
        <taxon>Balaenopteridae</taxon>
        <taxon>Balaenoptera</taxon>
    </lineage>
</organism>
<keyword evidence="3 7" id="KW-0812">Transmembrane</keyword>
<feature type="compositionally biased region" description="Basic and acidic residues" evidence="8">
    <location>
        <begin position="250"/>
        <end position="260"/>
    </location>
</feature>
<evidence type="ECO:0000256" key="6">
    <source>
        <dbReference type="ARBA" id="ARBA00023315"/>
    </source>
</evidence>
<feature type="transmembrane region" description="Helical" evidence="7">
    <location>
        <begin position="77"/>
        <end position="96"/>
    </location>
</feature>
<evidence type="ECO:0000256" key="7">
    <source>
        <dbReference type="RuleBase" id="RU079119"/>
    </source>
</evidence>
<evidence type="ECO:0000256" key="8">
    <source>
        <dbReference type="SAM" id="MobiDB-lite"/>
    </source>
</evidence>
<evidence type="ECO:0000256" key="3">
    <source>
        <dbReference type="ARBA" id="ARBA00022692"/>
    </source>
</evidence>
<keyword evidence="4 7" id="KW-1133">Transmembrane helix</keyword>
<comment type="similarity">
    <text evidence="7">Belongs to the DHHC palmitoyltransferase family.</text>
</comment>
<comment type="subcellular location">
    <subcellularLocation>
        <location evidence="1">Membrane</location>
        <topology evidence="1">Multi-pass membrane protein</topology>
    </subcellularLocation>
</comment>